<dbReference type="OrthoDB" id="2902550at2"/>
<accession>A0A327YKZ3</accession>
<reference evidence="2 3" key="1">
    <citation type="submission" date="2018-06" db="EMBL/GenBank/DDBJ databases">
        <title>Genomic Encyclopedia of Type Strains, Phase III (KMG-III): the genomes of soil and plant-associated and newly described type strains.</title>
        <authorList>
            <person name="Whitman W."/>
        </authorList>
    </citation>
    <scope>NUCLEOTIDE SEQUENCE [LARGE SCALE GENOMIC DNA]</scope>
    <source>
        <strain evidence="2 3">CGMCC 1.8979</strain>
    </source>
</reference>
<dbReference type="RefSeq" id="WP_111644433.1">
    <property type="nucleotide sequence ID" value="NZ_QLMH01000003.1"/>
</dbReference>
<proteinExistence type="predicted"/>
<feature type="coiled-coil region" evidence="1">
    <location>
        <begin position="34"/>
        <end position="61"/>
    </location>
</feature>
<evidence type="ECO:0000313" key="2">
    <source>
        <dbReference type="EMBL" id="RAK21171.1"/>
    </source>
</evidence>
<name>A0A327YKZ3_9BACL</name>
<organism evidence="2 3">
    <name type="scientific">Paranoxybacillus vitaminiphilus</name>
    <dbReference type="NCBI Taxonomy" id="581036"/>
    <lineage>
        <taxon>Bacteria</taxon>
        <taxon>Bacillati</taxon>
        <taxon>Bacillota</taxon>
        <taxon>Bacilli</taxon>
        <taxon>Bacillales</taxon>
        <taxon>Anoxybacillaceae</taxon>
        <taxon>Paranoxybacillus</taxon>
    </lineage>
</organism>
<dbReference type="EMBL" id="QLMH01000003">
    <property type="protein sequence ID" value="RAK21171.1"/>
    <property type="molecule type" value="Genomic_DNA"/>
</dbReference>
<keyword evidence="3" id="KW-1185">Reference proteome</keyword>
<dbReference type="Pfam" id="PF07870">
    <property type="entry name" value="DUF1657"/>
    <property type="match status" value="1"/>
</dbReference>
<gene>
    <name evidence="2" type="ORF">B0I26_103124</name>
</gene>
<dbReference type="AlphaFoldDB" id="A0A327YKZ3"/>
<dbReference type="Proteomes" id="UP000248555">
    <property type="component" value="Unassembled WGS sequence"/>
</dbReference>
<evidence type="ECO:0000313" key="3">
    <source>
        <dbReference type="Proteomes" id="UP000248555"/>
    </source>
</evidence>
<comment type="caution">
    <text evidence="2">The sequence shown here is derived from an EMBL/GenBank/DDBJ whole genome shotgun (WGS) entry which is preliminary data.</text>
</comment>
<dbReference type="InterPro" id="IPR012452">
    <property type="entry name" value="DUF1657"/>
</dbReference>
<protein>
    <submittedName>
        <fullName evidence="2">Uncharacterized protein DUF1657</fullName>
    </submittedName>
</protein>
<keyword evidence="1" id="KW-0175">Coiled coil</keyword>
<evidence type="ECO:0000256" key="1">
    <source>
        <dbReference type="SAM" id="Coils"/>
    </source>
</evidence>
<sequence>MTVGTQVQQTLAGLKSAQASFETFALQTDNQQSKQMYQQAAQQTQQIIDQVNQRMQQILQEEPQYNQNQPQQ</sequence>